<protein>
    <recommendedName>
        <fullName evidence="4">DUF5626 domain-containing protein</fullName>
    </recommendedName>
</protein>
<feature type="chain" id="PRO_5025472527" description="DUF5626 domain-containing protein" evidence="1">
    <location>
        <begin position="25"/>
        <end position="132"/>
    </location>
</feature>
<feature type="signal peptide" evidence="1">
    <location>
        <begin position="1"/>
        <end position="24"/>
    </location>
</feature>
<comment type="caution">
    <text evidence="2">The sequence shown here is derived from an EMBL/GenBank/DDBJ whole genome shotgun (WGS) entry which is preliminary data.</text>
</comment>
<dbReference type="EMBL" id="WXDR01000066">
    <property type="protein sequence ID" value="MZU09482.1"/>
    <property type="molecule type" value="Genomic_DNA"/>
</dbReference>
<organism evidence="2 3">
    <name type="scientific">Bifidobacterium longum</name>
    <dbReference type="NCBI Taxonomy" id="216816"/>
    <lineage>
        <taxon>Bacteria</taxon>
        <taxon>Bacillati</taxon>
        <taxon>Actinomycetota</taxon>
        <taxon>Actinomycetes</taxon>
        <taxon>Bifidobacteriales</taxon>
        <taxon>Bifidobacteriaceae</taxon>
        <taxon>Bifidobacterium</taxon>
    </lineage>
</organism>
<evidence type="ECO:0008006" key="4">
    <source>
        <dbReference type="Google" id="ProtNLM"/>
    </source>
</evidence>
<reference evidence="2" key="1">
    <citation type="journal article" date="2019" name="Nat. Med.">
        <title>A library of human gut bacterial isolates paired with longitudinal multiomics data enables mechanistic microbiome research.</title>
        <authorList>
            <person name="Poyet M."/>
            <person name="Groussin M."/>
            <person name="Gibbons S.M."/>
            <person name="Avila-Pacheco J."/>
            <person name="Jiang X."/>
            <person name="Kearney S.M."/>
            <person name="Perrotta A.R."/>
            <person name="Berdy B."/>
            <person name="Zhao S."/>
            <person name="Lieberman T.D."/>
            <person name="Swanson P.K."/>
            <person name="Smith M."/>
            <person name="Roesemann S."/>
            <person name="Alexander J.E."/>
            <person name="Rich S.A."/>
            <person name="Livny J."/>
            <person name="Vlamakis H."/>
            <person name="Clish C."/>
            <person name="Bullock K."/>
            <person name="Deik A."/>
            <person name="Scott J."/>
            <person name="Pierce K.A."/>
            <person name="Xavier R.J."/>
            <person name="Alm E.J."/>
        </authorList>
    </citation>
    <scope>NUCLEOTIDE SEQUENCE</scope>
    <source>
        <strain evidence="2">BIOML-A409</strain>
    </source>
</reference>
<gene>
    <name evidence="2" type="ORF">GUA24_11170</name>
</gene>
<keyword evidence="1" id="KW-0732">Signal</keyword>
<accession>A0A6B1XEC7</accession>
<evidence type="ECO:0000256" key="1">
    <source>
        <dbReference type="SAM" id="SignalP"/>
    </source>
</evidence>
<name>A0A6B1XEC7_BIFLN</name>
<dbReference type="Proteomes" id="UP000638311">
    <property type="component" value="Unassembled WGS sequence"/>
</dbReference>
<sequence>MKKAILLMTMILFVSGTITLNAYAASQSVNVSYKTYGSANGRSNGKTNGVWHYLRNGKYGYLKITSKTGAGKTYASLYRSVVGPDKKFGTVRTSKGSHKFSGKLNKTSGSYYLICYGGKSSVTIHIKVKLHD</sequence>
<proteinExistence type="predicted"/>
<evidence type="ECO:0000313" key="2">
    <source>
        <dbReference type="EMBL" id="MZU09482.1"/>
    </source>
</evidence>
<dbReference type="AlphaFoldDB" id="A0A6B1XEC7"/>
<evidence type="ECO:0000313" key="3">
    <source>
        <dbReference type="Proteomes" id="UP000638311"/>
    </source>
</evidence>